<proteinExistence type="predicted"/>
<dbReference type="Proteomes" id="UP000676681">
    <property type="component" value="Segment"/>
</dbReference>
<keyword evidence="1" id="KW-0167">Capsid protein</keyword>
<evidence type="ECO:0000313" key="1">
    <source>
        <dbReference type="EMBL" id="DAD52473.1"/>
    </source>
</evidence>
<gene>
    <name evidence="1" type="primary">SRR5467090_7_2</name>
</gene>
<accession>A0A8S5L475</accession>
<dbReference type="GO" id="GO:0019028">
    <property type="term" value="C:viral capsid"/>
    <property type="evidence" value="ECO:0007669"/>
    <property type="project" value="UniProtKB-KW"/>
</dbReference>
<dbReference type="RefSeq" id="YP_010770877.1">
    <property type="nucleotide sequence ID" value="NC_074418.1"/>
</dbReference>
<dbReference type="KEGG" id="vg:80400436"/>
<organism evidence="1 2">
    <name type="scientific">ssRNA phage SRR5467090_7</name>
    <dbReference type="NCBI Taxonomy" id="2786456"/>
    <lineage>
        <taxon>Viruses</taxon>
        <taxon>Riboviria</taxon>
        <taxon>Orthornavirae</taxon>
        <taxon>Lenarviricota</taxon>
        <taxon>Leviviricetes</taxon>
        <taxon>Timlovirales</taxon>
        <taxon>Steitzviridae</taxon>
        <taxon>Limaivirus</taxon>
        <taxon>Limaivirus borborohabitans</taxon>
    </lineage>
</organism>
<reference evidence="1" key="1">
    <citation type="submission" date="2020-09" db="EMBL/GenBank/DDBJ databases">
        <title>Leviviricetes taxonomy.</title>
        <authorList>
            <person name="Stockdale S.R."/>
            <person name="Callanan J."/>
            <person name="Adriaenssens E.M."/>
            <person name="Kuhn J.H."/>
            <person name="Rumnieks J."/>
            <person name="Shkoporov A."/>
            <person name="Draper L.A."/>
            <person name="Ross P."/>
            <person name="Hill C."/>
        </authorList>
    </citation>
    <scope>NUCLEOTIDE SEQUENCE</scope>
</reference>
<evidence type="ECO:0000313" key="2">
    <source>
        <dbReference type="Proteomes" id="UP000676681"/>
    </source>
</evidence>
<dbReference type="Gene3D" id="2.40.160.220">
    <property type="match status" value="1"/>
</dbReference>
<protein>
    <submittedName>
        <fullName evidence="1">Coat protein</fullName>
    </submittedName>
</protein>
<dbReference type="GeneID" id="80400436"/>
<dbReference type="EMBL" id="BK014114">
    <property type="protein sequence ID" value="DAD52473.1"/>
    <property type="molecule type" value="Genomic_RNA"/>
</dbReference>
<keyword evidence="2" id="KW-1185">Reference proteome</keyword>
<name>A0A8S5L475_9VIRU</name>
<sequence length="122" mass="13034">MLADPITIAANAPTPSLVFKVVKADGYGSERRDAGGIYSLVITHEDGKGKTANRHYVKISETKDAVNPYTGGTSKQTATVSLSVSRPAFGWTTANIVDLIEALMDTLNDAEFTPSNLVQFQS</sequence>
<keyword evidence="1" id="KW-0946">Virion</keyword>